<keyword evidence="3" id="KW-1185">Reference proteome</keyword>
<dbReference type="EMBL" id="JBHTKB010000003">
    <property type="protein sequence ID" value="MFD0914659.1"/>
    <property type="molecule type" value="Genomic_DNA"/>
</dbReference>
<feature type="transmembrane region" description="Helical" evidence="1">
    <location>
        <begin position="13"/>
        <end position="37"/>
    </location>
</feature>
<keyword evidence="1" id="KW-0812">Transmembrane</keyword>
<organism evidence="2 3">
    <name type="scientific">Methylophilus luteus</name>
    <dbReference type="NCBI Taxonomy" id="640108"/>
    <lineage>
        <taxon>Bacteria</taxon>
        <taxon>Pseudomonadati</taxon>
        <taxon>Pseudomonadota</taxon>
        <taxon>Betaproteobacteria</taxon>
        <taxon>Nitrosomonadales</taxon>
        <taxon>Methylophilaceae</taxon>
        <taxon>Methylophilus</taxon>
    </lineage>
</organism>
<proteinExistence type="predicted"/>
<protein>
    <submittedName>
        <fullName evidence="2">Uncharacterized protein</fullName>
    </submittedName>
</protein>
<keyword evidence="1" id="KW-1133">Transmembrane helix</keyword>
<evidence type="ECO:0000313" key="2">
    <source>
        <dbReference type="EMBL" id="MFD0914659.1"/>
    </source>
</evidence>
<reference evidence="3" key="1">
    <citation type="journal article" date="2019" name="Int. J. Syst. Evol. Microbiol.">
        <title>The Global Catalogue of Microorganisms (GCM) 10K type strain sequencing project: providing services to taxonomists for standard genome sequencing and annotation.</title>
        <authorList>
            <consortium name="The Broad Institute Genomics Platform"/>
            <consortium name="The Broad Institute Genome Sequencing Center for Infectious Disease"/>
            <person name="Wu L."/>
            <person name="Ma J."/>
        </authorList>
    </citation>
    <scope>NUCLEOTIDE SEQUENCE [LARGE SCALE GENOMIC DNA]</scope>
    <source>
        <strain evidence="3">CCUG 58412</strain>
    </source>
</reference>
<sequence length="119" mass="13238">MCVLFGGQPYKDALVVSLMIAYLTYPFVLAIGLPLFWLLYSKQWLGLKACLLAALICASIAFIFMLSPLDAQERLRQVQSQGLFIVATALLGGIMFWWIGVRHNRALNQPDQSDYAAAP</sequence>
<evidence type="ECO:0000313" key="3">
    <source>
        <dbReference type="Proteomes" id="UP001597128"/>
    </source>
</evidence>
<dbReference type="RefSeq" id="WP_379058769.1">
    <property type="nucleotide sequence ID" value="NZ_JBHTKB010000003.1"/>
</dbReference>
<accession>A0ABW3F9W3</accession>
<evidence type="ECO:0000256" key="1">
    <source>
        <dbReference type="SAM" id="Phobius"/>
    </source>
</evidence>
<name>A0ABW3F9W3_9PROT</name>
<gene>
    <name evidence="2" type="ORF">ACFQ1Z_13950</name>
</gene>
<feature type="transmembrane region" description="Helical" evidence="1">
    <location>
        <begin position="81"/>
        <end position="99"/>
    </location>
</feature>
<dbReference type="Proteomes" id="UP001597128">
    <property type="component" value="Unassembled WGS sequence"/>
</dbReference>
<comment type="caution">
    <text evidence="2">The sequence shown here is derived from an EMBL/GenBank/DDBJ whole genome shotgun (WGS) entry which is preliminary data.</text>
</comment>
<keyword evidence="1" id="KW-0472">Membrane</keyword>
<feature type="transmembrane region" description="Helical" evidence="1">
    <location>
        <begin position="49"/>
        <end position="69"/>
    </location>
</feature>